<accession>A0ACC6UCZ8</accession>
<keyword evidence="2" id="KW-1185">Reference proteome</keyword>
<proteinExistence type="predicted"/>
<dbReference type="Proteomes" id="UP001558850">
    <property type="component" value="Unassembled WGS sequence"/>
</dbReference>
<dbReference type="EMBL" id="JBFRCH010000057">
    <property type="protein sequence ID" value="MEX3937588.1"/>
    <property type="molecule type" value="Genomic_DNA"/>
</dbReference>
<evidence type="ECO:0000313" key="2">
    <source>
        <dbReference type="Proteomes" id="UP001558850"/>
    </source>
</evidence>
<reference evidence="1" key="1">
    <citation type="submission" date="2024-07" db="EMBL/GenBank/DDBJ databases">
        <title>A survey of Mimosa microsymbionts across Brazilian biomes reveals a high diversity of Paraburkholderia nodulating endemic species, but also that Cupriavidus is common as a symbiont of widespread species.</title>
        <authorList>
            <person name="Rouws L."/>
            <person name="Barauna A."/>
            <person name="Beukes C."/>
            <person name="Rouws J.R.C."/>
            <person name="De Faria S.M."/>
            <person name="Gross E."/>
            <person name="Bueno Dos Reis Junior F."/>
            <person name="Simon M.F."/>
            <person name="Maluk M."/>
            <person name="Odee D.W."/>
            <person name="Kenicer G."/>
            <person name="Young J.P.W."/>
            <person name="Reis V.M."/>
            <person name="Zilli J."/>
            <person name="James E.K."/>
        </authorList>
    </citation>
    <scope>NUCLEOTIDE SEQUENCE</scope>
    <source>
        <strain evidence="1">EG181B</strain>
    </source>
</reference>
<comment type="caution">
    <text evidence="1">The sequence shown here is derived from an EMBL/GenBank/DDBJ whole genome shotgun (WGS) entry which is preliminary data.</text>
</comment>
<evidence type="ECO:0000313" key="1">
    <source>
        <dbReference type="EMBL" id="MEX3937588.1"/>
    </source>
</evidence>
<sequence length="356" mass="40195">MRDTTLLGPWVRRFLLEHLIDERNLARNTQQSYRDTLCQLIPFVSTRAHKPVDRLAMTDVSAEIVRDFLSDIEVCRGCSVATRNQRLAAIHALARFVGEHSPEHVQWCAQLRCIPYKKTTRQVVPYLDKPEMDALLACPDRRTSQGRRDYALLLFLYNAGARADEVAHLTIGNVDAISSSVSVLGKGRKPRRCPLWPDTVQELCNLAGQRPPQERVFLNRCGQPLTRFGIHAVVERYAVKARSKMPSLASKRVSPHSIRHSTATHLLRSGVDINTVRAWLGHVSIDTTNVYAEIDLETKANALARLTIPSDRMANRRWANDPALMAFLRSLQQAFYVAFSRPDPVRIAARAPQGHI</sequence>
<organism evidence="1 2">
    <name type="scientific">Paraburkholderia phymatum</name>
    <dbReference type="NCBI Taxonomy" id="148447"/>
    <lineage>
        <taxon>Bacteria</taxon>
        <taxon>Pseudomonadati</taxon>
        <taxon>Pseudomonadota</taxon>
        <taxon>Betaproteobacteria</taxon>
        <taxon>Burkholderiales</taxon>
        <taxon>Burkholderiaceae</taxon>
        <taxon>Paraburkholderia</taxon>
    </lineage>
</organism>
<protein>
    <submittedName>
        <fullName evidence="1">Tyrosine-type recombinase/integrase</fullName>
    </submittedName>
</protein>
<name>A0ACC6UCZ8_9BURK</name>
<gene>
    <name evidence="1" type="ORF">AB4Y32_38675</name>
</gene>